<dbReference type="EMBL" id="LK996017">
    <property type="protein sequence ID" value="CDX01541.1"/>
    <property type="molecule type" value="Genomic_DNA"/>
</dbReference>
<dbReference type="Proteomes" id="UP000054623">
    <property type="component" value="Unassembled WGS sequence"/>
</dbReference>
<protein>
    <recommendedName>
        <fullName evidence="4">ABC transporter substrate-binding protein</fullName>
    </recommendedName>
</protein>
<organism evidence="1">
    <name type="scientific">Desulfitobacterium hafniense</name>
    <name type="common">Desulfitobacterium frappieri</name>
    <dbReference type="NCBI Taxonomy" id="49338"/>
    <lineage>
        <taxon>Bacteria</taxon>
        <taxon>Bacillati</taxon>
        <taxon>Bacillota</taxon>
        <taxon>Clostridia</taxon>
        <taxon>Eubacteriales</taxon>
        <taxon>Desulfitobacteriaceae</taxon>
        <taxon>Desulfitobacterium</taxon>
    </lineage>
</organism>
<reference evidence="2 3" key="2">
    <citation type="submission" date="2015-12" db="EMBL/GenBank/DDBJ databases">
        <title>Draft Genome Sequence of Desulfitobacterium hafniense Strain DH, a Sulfate-reducing Bacterium Isolated from Paddy Soils.</title>
        <authorList>
            <person name="Bao P."/>
            <person name="Zhang X."/>
            <person name="Li G."/>
        </authorList>
    </citation>
    <scope>NUCLEOTIDE SEQUENCE [LARGE SCALE GENOMIC DNA]</scope>
    <source>
        <strain evidence="2 3">DH</strain>
    </source>
</reference>
<dbReference type="RefSeq" id="WP_018306688.1">
    <property type="nucleotide sequence ID" value="NZ_JAYFNZ010000021.1"/>
</dbReference>
<dbReference type="EMBL" id="LOCK01000040">
    <property type="protein sequence ID" value="KTE90316.1"/>
    <property type="molecule type" value="Genomic_DNA"/>
</dbReference>
<sequence>MTPALLYWNHVCILHNQEKNFLEGLTARLREEGIALEVRYFGLGYPEHMSEYLARPDAVLPDLIVSADLEVFEDSRIFKKLERDLYPAATWLPLRQGPALDSVRRGTRLLPFLSIPLVYYTKDTSHCAGKRLSELKGLAFGGINNSAGKTLVKAVWSRYGRGAALSLLESGAVSDMPIGAFQQVRLGQSPTALVPSLYALRADGERSFLRRPAEGPLLIPSYFCARNSIPEGAARRIAAEILCPELCDFYVENGDLILYPSCTTGHSRQEGARYFTPAPEWYETVSAEEFYALYGAMLPTAHIP</sequence>
<reference evidence="1" key="1">
    <citation type="submission" date="2014-07" db="EMBL/GenBank/DDBJ databases">
        <authorList>
            <person name="Hornung V.Bastian."/>
        </authorList>
    </citation>
    <scope>NUCLEOTIDE SEQUENCE</scope>
    <source>
        <strain evidence="1">PCE-S</strain>
    </source>
</reference>
<name>A0A098B0Z8_DESHA</name>
<proteinExistence type="predicted"/>
<accession>A0A098B0Z8</accession>
<evidence type="ECO:0000313" key="2">
    <source>
        <dbReference type="EMBL" id="KTE90316.1"/>
    </source>
</evidence>
<evidence type="ECO:0000313" key="1">
    <source>
        <dbReference type="EMBL" id="CDX01541.1"/>
    </source>
</evidence>
<dbReference type="AlphaFoldDB" id="A0A098B0Z8"/>
<evidence type="ECO:0008006" key="4">
    <source>
        <dbReference type="Google" id="ProtNLM"/>
    </source>
</evidence>
<gene>
    <name evidence="2" type="ORF">AT727_24445</name>
    <name evidence="1" type="ORF">DPCES_1654</name>
</gene>
<dbReference type="OrthoDB" id="9778331at2"/>
<dbReference type="PATRIC" id="fig|49338.4.peg.1776"/>
<evidence type="ECO:0000313" key="3">
    <source>
        <dbReference type="Proteomes" id="UP000054623"/>
    </source>
</evidence>